<gene>
    <name evidence="11" type="ORF">M6D93_03390</name>
</gene>
<evidence type="ECO:0000256" key="1">
    <source>
        <dbReference type="ARBA" id="ARBA00004651"/>
    </source>
</evidence>
<dbReference type="InterPro" id="IPR010065">
    <property type="entry name" value="AA_ABC_transptr_permease_3TM"/>
</dbReference>
<feature type="transmembrane region" description="Helical" evidence="9">
    <location>
        <begin position="12"/>
        <end position="39"/>
    </location>
</feature>
<dbReference type="Gene3D" id="1.10.3720.10">
    <property type="entry name" value="MetI-like"/>
    <property type="match status" value="1"/>
</dbReference>
<accession>A0ABY4R153</accession>
<comment type="subcellular location">
    <subcellularLocation>
        <location evidence="1 9">Cell membrane</location>
        <topology evidence="1 9">Multi-pass membrane protein</topology>
    </subcellularLocation>
</comment>
<keyword evidence="12" id="KW-1185">Reference proteome</keyword>
<dbReference type="EMBL" id="CP097332">
    <property type="protein sequence ID" value="UQX89052.1"/>
    <property type="molecule type" value="Genomic_DNA"/>
</dbReference>
<reference evidence="11" key="1">
    <citation type="journal article" date="2018" name="Int. J. Syst. Evol. Microbiol.">
        <title>Jatrophihabitans telluris sp. nov., isolated from sediment soil of lava forest wetlands and the emended description of the genus Jatrophihabitans.</title>
        <authorList>
            <person name="Lee K.C."/>
            <person name="Suh M.K."/>
            <person name="Eom M.K."/>
            <person name="Kim K.K."/>
            <person name="Kim J.S."/>
            <person name="Kim D.S."/>
            <person name="Ko S.H."/>
            <person name="Shin Y.K."/>
            <person name="Lee J.S."/>
        </authorList>
    </citation>
    <scope>NUCLEOTIDE SEQUENCE</scope>
    <source>
        <strain evidence="11">N237</strain>
    </source>
</reference>
<proteinExistence type="inferred from homology"/>
<dbReference type="PANTHER" id="PTHR30614">
    <property type="entry name" value="MEMBRANE COMPONENT OF AMINO ACID ABC TRANSPORTER"/>
    <property type="match status" value="1"/>
</dbReference>
<keyword evidence="3 9" id="KW-0813">Transport</keyword>
<dbReference type="Proteomes" id="UP001056336">
    <property type="component" value="Chromosome"/>
</dbReference>
<evidence type="ECO:0000259" key="10">
    <source>
        <dbReference type="PROSITE" id="PS50928"/>
    </source>
</evidence>
<keyword evidence="8 9" id="KW-0472">Membrane</keyword>
<dbReference type="Pfam" id="PF00528">
    <property type="entry name" value="BPD_transp_1"/>
    <property type="match status" value="1"/>
</dbReference>
<dbReference type="InterPro" id="IPR035906">
    <property type="entry name" value="MetI-like_sf"/>
</dbReference>
<name>A0ABY4R153_9ACTN</name>
<protein>
    <submittedName>
        <fullName evidence="11">Amino acid ABC transporter permease</fullName>
    </submittedName>
</protein>
<dbReference type="InterPro" id="IPR043429">
    <property type="entry name" value="ArtM/GltK/GlnP/TcyL/YhdX-like"/>
</dbReference>
<sequence length="214" mass="22539">MHVLTDNIGFLMGGVLITVELTVLGFLGALLLGTILAVCRVSPITPLRVVASVYVEFFRNIPLLSLLVLVVFGLPDAGLTLSTFVSAWICLALSGSAFACEAIRGGINSVAVGQAEAARAIGLTFTQNLRFVILPQAFRVMVQPLVNTFIGVLLSSALAAVVSVNDLTGRAQFLNLESAEAVLCFLFAGAVYLVLALGSGAFGGWLERKVAIRR</sequence>
<evidence type="ECO:0000256" key="5">
    <source>
        <dbReference type="ARBA" id="ARBA00022692"/>
    </source>
</evidence>
<keyword evidence="7 9" id="KW-1133">Transmembrane helix</keyword>
<evidence type="ECO:0000256" key="4">
    <source>
        <dbReference type="ARBA" id="ARBA00022475"/>
    </source>
</evidence>
<keyword evidence="5 9" id="KW-0812">Transmembrane</keyword>
<dbReference type="SUPFAM" id="SSF161098">
    <property type="entry name" value="MetI-like"/>
    <property type="match status" value="1"/>
</dbReference>
<feature type="domain" description="ABC transmembrane type-1" evidence="10">
    <location>
        <begin position="15"/>
        <end position="195"/>
    </location>
</feature>
<comment type="similarity">
    <text evidence="2">Belongs to the binding-protein-dependent transport system permease family. HisMQ subfamily.</text>
</comment>
<reference evidence="11" key="2">
    <citation type="submission" date="2022-05" db="EMBL/GenBank/DDBJ databases">
        <authorList>
            <person name="Kim J.-S."/>
            <person name="Lee K."/>
            <person name="Suh M."/>
            <person name="Eom M."/>
            <person name="Kim J.-S."/>
            <person name="Kim D.-S."/>
            <person name="Ko S.-H."/>
            <person name="Shin Y."/>
            <person name="Lee J.-S."/>
        </authorList>
    </citation>
    <scope>NUCLEOTIDE SEQUENCE</scope>
    <source>
        <strain evidence="11">N237</strain>
    </source>
</reference>
<evidence type="ECO:0000256" key="3">
    <source>
        <dbReference type="ARBA" id="ARBA00022448"/>
    </source>
</evidence>
<evidence type="ECO:0000313" key="11">
    <source>
        <dbReference type="EMBL" id="UQX89052.1"/>
    </source>
</evidence>
<dbReference type="RefSeq" id="WP_249772948.1">
    <property type="nucleotide sequence ID" value="NZ_CP097332.1"/>
</dbReference>
<evidence type="ECO:0000256" key="8">
    <source>
        <dbReference type="ARBA" id="ARBA00023136"/>
    </source>
</evidence>
<feature type="transmembrane region" description="Helical" evidence="9">
    <location>
        <begin position="145"/>
        <end position="165"/>
    </location>
</feature>
<dbReference type="PANTHER" id="PTHR30614:SF37">
    <property type="entry name" value="AMINO-ACID ABC TRANSPORTER PERMEASE PROTEIN YHDX-RELATED"/>
    <property type="match status" value="1"/>
</dbReference>
<evidence type="ECO:0000256" key="6">
    <source>
        <dbReference type="ARBA" id="ARBA00022970"/>
    </source>
</evidence>
<organism evidence="11 12">
    <name type="scientific">Jatrophihabitans telluris</name>
    <dbReference type="NCBI Taxonomy" id="2038343"/>
    <lineage>
        <taxon>Bacteria</taxon>
        <taxon>Bacillati</taxon>
        <taxon>Actinomycetota</taxon>
        <taxon>Actinomycetes</taxon>
        <taxon>Jatrophihabitantales</taxon>
        <taxon>Jatrophihabitantaceae</taxon>
        <taxon>Jatrophihabitans</taxon>
    </lineage>
</organism>
<dbReference type="InterPro" id="IPR000515">
    <property type="entry name" value="MetI-like"/>
</dbReference>
<keyword evidence="6" id="KW-0029">Amino-acid transport</keyword>
<evidence type="ECO:0000256" key="9">
    <source>
        <dbReference type="RuleBase" id="RU363032"/>
    </source>
</evidence>
<evidence type="ECO:0000313" key="12">
    <source>
        <dbReference type="Proteomes" id="UP001056336"/>
    </source>
</evidence>
<dbReference type="NCBIfam" id="TIGR01726">
    <property type="entry name" value="HEQRo_perm_3TM"/>
    <property type="match status" value="1"/>
</dbReference>
<keyword evidence="4" id="KW-1003">Cell membrane</keyword>
<evidence type="ECO:0000256" key="7">
    <source>
        <dbReference type="ARBA" id="ARBA00022989"/>
    </source>
</evidence>
<feature type="transmembrane region" description="Helical" evidence="9">
    <location>
        <begin position="79"/>
        <end position="100"/>
    </location>
</feature>
<dbReference type="CDD" id="cd06261">
    <property type="entry name" value="TM_PBP2"/>
    <property type="match status" value="1"/>
</dbReference>
<dbReference type="PROSITE" id="PS50928">
    <property type="entry name" value="ABC_TM1"/>
    <property type="match status" value="1"/>
</dbReference>
<feature type="transmembrane region" description="Helical" evidence="9">
    <location>
        <begin position="185"/>
        <end position="206"/>
    </location>
</feature>
<feature type="transmembrane region" description="Helical" evidence="9">
    <location>
        <begin position="51"/>
        <end position="73"/>
    </location>
</feature>
<evidence type="ECO:0000256" key="2">
    <source>
        <dbReference type="ARBA" id="ARBA00010072"/>
    </source>
</evidence>